<protein>
    <submittedName>
        <fullName evidence="1">Uncharacterized protein</fullName>
    </submittedName>
</protein>
<sequence>MLLVNALTFILFTASGEETLKRNGEKPMVSEKDIGNLERGKLYGRQS</sequence>
<evidence type="ECO:0000313" key="2">
    <source>
        <dbReference type="Proteomes" id="UP001139011"/>
    </source>
</evidence>
<accession>A0A9X1XC30</accession>
<proteinExistence type="predicted"/>
<dbReference type="Proteomes" id="UP001139011">
    <property type="component" value="Unassembled WGS sequence"/>
</dbReference>
<name>A0A9X1XC30_9BACL</name>
<dbReference type="AlphaFoldDB" id="A0A9X1XC30"/>
<evidence type="ECO:0000313" key="1">
    <source>
        <dbReference type="EMBL" id="MCK6257976.1"/>
    </source>
</evidence>
<comment type="caution">
    <text evidence="1">The sequence shown here is derived from an EMBL/GenBank/DDBJ whole genome shotgun (WGS) entry which is preliminary data.</text>
</comment>
<dbReference type="EMBL" id="JAIWJX010000002">
    <property type="protein sequence ID" value="MCK6257976.1"/>
    <property type="molecule type" value="Genomic_DNA"/>
</dbReference>
<dbReference type="RefSeq" id="WP_248253350.1">
    <property type="nucleotide sequence ID" value="NZ_JAIWJX010000002.1"/>
</dbReference>
<reference evidence="1" key="1">
    <citation type="submission" date="2021-09" db="EMBL/GenBank/DDBJ databases">
        <title>Genome analysis of Fictibacillus sp. KIGAM418 isolated from marine sediment.</title>
        <authorList>
            <person name="Seo M.-J."/>
            <person name="Cho E.-S."/>
            <person name="Hwang C.Y."/>
        </authorList>
    </citation>
    <scope>NUCLEOTIDE SEQUENCE</scope>
    <source>
        <strain evidence="1">KIGAM418</strain>
    </source>
</reference>
<organism evidence="1 2">
    <name type="scientific">Fictibacillus marinisediminis</name>
    <dbReference type="NCBI Taxonomy" id="2878389"/>
    <lineage>
        <taxon>Bacteria</taxon>
        <taxon>Bacillati</taxon>
        <taxon>Bacillota</taxon>
        <taxon>Bacilli</taxon>
        <taxon>Bacillales</taxon>
        <taxon>Fictibacillaceae</taxon>
        <taxon>Fictibacillus</taxon>
    </lineage>
</organism>
<gene>
    <name evidence="1" type="ORF">LCY76_15465</name>
</gene>
<keyword evidence="2" id="KW-1185">Reference proteome</keyword>